<name>A0A1A8AGK8_NOTFU</name>
<reference evidence="2" key="2">
    <citation type="submission" date="2016-06" db="EMBL/GenBank/DDBJ databases">
        <title>The genome of a short-lived fish provides insights into sex chromosome evolution and the genetic control of aging.</title>
        <authorList>
            <person name="Reichwald K."/>
            <person name="Felder M."/>
            <person name="Petzold A."/>
            <person name="Koch P."/>
            <person name="Groth M."/>
            <person name="Platzer M."/>
        </authorList>
    </citation>
    <scope>NUCLEOTIDE SEQUENCE</scope>
    <source>
        <tissue evidence="2">Brain</tissue>
    </source>
</reference>
<feature type="region of interest" description="Disordered" evidence="1">
    <location>
        <begin position="69"/>
        <end position="94"/>
    </location>
</feature>
<protein>
    <submittedName>
        <fullName evidence="2">Uncharacterized protein</fullName>
    </submittedName>
</protein>
<evidence type="ECO:0000256" key="1">
    <source>
        <dbReference type="SAM" id="MobiDB-lite"/>
    </source>
</evidence>
<dbReference type="EMBL" id="HADY01015121">
    <property type="protein sequence ID" value="SBP53606.1"/>
    <property type="molecule type" value="Transcribed_RNA"/>
</dbReference>
<gene>
    <name evidence="2" type="primary">Nfu_g_1_008606</name>
</gene>
<dbReference type="AlphaFoldDB" id="A0A1A8AGK8"/>
<reference evidence="2" key="1">
    <citation type="submission" date="2016-05" db="EMBL/GenBank/DDBJ databases">
        <authorList>
            <person name="Lavstsen T."/>
            <person name="Jespersen J.S."/>
        </authorList>
    </citation>
    <scope>NUCLEOTIDE SEQUENCE</scope>
    <source>
        <tissue evidence="2">Brain</tissue>
    </source>
</reference>
<proteinExistence type="predicted"/>
<feature type="non-terminal residue" evidence="2">
    <location>
        <position position="1"/>
    </location>
</feature>
<sequence length="111" mass="12134">STSVSQFASCYAGAQPLQLFGRGPGGANYMSLLAYRGPRSTPRPRLACPKMTLRQICRMLKMMKQIRTREAAAAARKPSSACPTPASPGAKSERRCLSCCLRRKRSVKRVS</sequence>
<organism evidence="2">
    <name type="scientific">Nothobranchius furzeri</name>
    <name type="common">Turquoise killifish</name>
    <dbReference type="NCBI Taxonomy" id="105023"/>
    <lineage>
        <taxon>Eukaryota</taxon>
        <taxon>Metazoa</taxon>
        <taxon>Chordata</taxon>
        <taxon>Craniata</taxon>
        <taxon>Vertebrata</taxon>
        <taxon>Euteleostomi</taxon>
        <taxon>Actinopterygii</taxon>
        <taxon>Neopterygii</taxon>
        <taxon>Teleostei</taxon>
        <taxon>Neoteleostei</taxon>
        <taxon>Acanthomorphata</taxon>
        <taxon>Ovalentaria</taxon>
        <taxon>Atherinomorphae</taxon>
        <taxon>Cyprinodontiformes</taxon>
        <taxon>Nothobranchiidae</taxon>
        <taxon>Nothobranchius</taxon>
    </lineage>
</organism>
<accession>A0A1A8AGK8</accession>
<evidence type="ECO:0000313" key="2">
    <source>
        <dbReference type="EMBL" id="SBP53606.1"/>
    </source>
</evidence>